<organism evidence="5 6">
    <name type="scientific">Dietzia natronolimnaea</name>
    <dbReference type="NCBI Taxonomy" id="161920"/>
    <lineage>
        <taxon>Bacteria</taxon>
        <taxon>Bacillati</taxon>
        <taxon>Actinomycetota</taxon>
        <taxon>Actinomycetes</taxon>
        <taxon>Mycobacteriales</taxon>
        <taxon>Dietziaceae</taxon>
        <taxon>Dietzia</taxon>
    </lineage>
</organism>
<proteinExistence type="inferred from homology"/>
<dbReference type="PANTHER" id="PTHR32494">
    <property type="entry name" value="ALLANTOATE DEIMINASE-RELATED"/>
    <property type="match status" value="1"/>
</dbReference>
<dbReference type="InterPro" id="IPR036264">
    <property type="entry name" value="Bact_exopeptidase_dim_dom"/>
</dbReference>
<dbReference type="Proteomes" id="UP000218810">
    <property type="component" value="Unassembled WGS sequence"/>
</dbReference>
<dbReference type="GO" id="GO:0046872">
    <property type="term" value="F:metal ion binding"/>
    <property type="evidence" value="ECO:0007669"/>
    <property type="project" value="UniProtKB-KW"/>
</dbReference>
<feature type="binding site" evidence="4">
    <location>
        <position position="219"/>
    </location>
    <ligand>
        <name>allantoate</name>
        <dbReference type="ChEBI" id="CHEBI:17536"/>
    </ligand>
</feature>
<keyword evidence="2 5" id="KW-0378">Hydrolase</keyword>
<name>A0A2A2WRL8_9ACTN</name>
<dbReference type="GO" id="GO:0016813">
    <property type="term" value="F:hydrolase activity, acting on carbon-nitrogen (but not peptide) bonds, in linear amidines"/>
    <property type="evidence" value="ECO:0007669"/>
    <property type="project" value="InterPro"/>
</dbReference>
<evidence type="ECO:0000256" key="2">
    <source>
        <dbReference type="ARBA" id="ARBA00022801"/>
    </source>
</evidence>
<evidence type="ECO:0000313" key="5">
    <source>
        <dbReference type="EMBL" id="PAY23879.1"/>
    </source>
</evidence>
<feature type="binding site" evidence="4">
    <location>
        <position position="291"/>
    </location>
    <ligand>
        <name>allantoate</name>
        <dbReference type="ChEBI" id="CHEBI:17536"/>
    </ligand>
</feature>
<dbReference type="EMBL" id="NTGA01000012">
    <property type="protein sequence ID" value="PAY23879.1"/>
    <property type="molecule type" value="Genomic_DNA"/>
</dbReference>
<feature type="binding site" evidence="3">
    <location>
        <position position="94"/>
    </location>
    <ligand>
        <name>Zn(2+)</name>
        <dbReference type="ChEBI" id="CHEBI:29105"/>
        <label>2</label>
    </ligand>
</feature>
<dbReference type="Pfam" id="PF01546">
    <property type="entry name" value="Peptidase_M20"/>
    <property type="match status" value="1"/>
</dbReference>
<evidence type="ECO:0000313" key="6">
    <source>
        <dbReference type="Proteomes" id="UP000218810"/>
    </source>
</evidence>
<evidence type="ECO:0000256" key="1">
    <source>
        <dbReference type="ARBA" id="ARBA00006153"/>
    </source>
</evidence>
<feature type="binding site" evidence="4">
    <location>
        <position position="278"/>
    </location>
    <ligand>
        <name>allantoate</name>
        <dbReference type="ChEBI" id="CHEBI:17536"/>
    </ligand>
</feature>
<comment type="caution">
    <text evidence="5">The sequence shown here is derived from an EMBL/GenBank/DDBJ whole genome shotgun (WGS) entry which is preliminary data.</text>
</comment>
<dbReference type="PIRSF" id="PIRSF001235">
    <property type="entry name" value="Amidase_carbamoylase"/>
    <property type="match status" value="1"/>
</dbReference>
<feature type="binding site" evidence="3">
    <location>
        <position position="194"/>
    </location>
    <ligand>
        <name>Zn(2+)</name>
        <dbReference type="ChEBI" id="CHEBI:29105"/>
        <label>1</label>
    </ligand>
</feature>
<feature type="binding site" evidence="3">
    <location>
        <position position="129"/>
    </location>
    <ligand>
        <name>Zn(2+)</name>
        <dbReference type="ChEBI" id="CHEBI:29105"/>
        <label>2</label>
    </ligand>
</feature>
<reference evidence="6" key="1">
    <citation type="submission" date="2017-09" db="EMBL/GenBank/DDBJ databases">
        <authorList>
            <person name="Zhang Y."/>
            <person name="Huang X."/>
            <person name="Liu J."/>
            <person name="Lu L."/>
            <person name="Peng K."/>
        </authorList>
    </citation>
    <scope>NUCLEOTIDE SEQUENCE [LARGE SCALE GENOMIC DNA]</scope>
    <source>
        <strain evidence="6">S-XJ-1</strain>
    </source>
</reference>
<accession>A0A2A2WRL8</accession>
<dbReference type="Gene3D" id="3.40.630.10">
    <property type="entry name" value="Zn peptidases"/>
    <property type="match status" value="1"/>
</dbReference>
<feature type="binding site" evidence="3">
    <location>
        <position position="94"/>
    </location>
    <ligand>
        <name>Zn(2+)</name>
        <dbReference type="ChEBI" id="CHEBI:29105"/>
        <label>1</label>
    </ligand>
</feature>
<evidence type="ECO:0000256" key="3">
    <source>
        <dbReference type="PIRSR" id="PIRSR001235-1"/>
    </source>
</evidence>
<protein>
    <submittedName>
        <fullName evidence="5">Allantoate amidohydrolase</fullName>
    </submittedName>
</protein>
<sequence>MTIPVATTVTSLMSAIADVGTDPTRGGYSRPVYSRAELDLREWFLAEAAARGLDTETDRNGIIWAWWNPGGHLLEDAVVTGSHLDSVPGGGAFDGPLGVASALVAVDLLEARGVQPRRALALTVFPEEEGSRFGRACLGSLLLTGAMDPATAARLTDDDGTTYAELCTANGLDPSRLGRDEEALRRIGRFVELHVEQGRGLIDLDNPVAVASSIIGHGRWRISFTGQGNHAGTTLLADRRDPMIPASRTVLDVRRIARAHRGARATVGRIVPTPGGTNVIASRVDLWLDVRHPDDAVTARMVHEIAEAASMAAAREGCGSSIVQESLSGSVTFDPVFRDRLLNDLPGVPVLATGAGHDAGVLAAHVPTAMLFVRNPSGVSHSPEEHVEDADAELGAEALADVLADLLTCDDLPAPDAA</sequence>
<feature type="binding site" evidence="3">
    <location>
        <position position="381"/>
    </location>
    <ligand>
        <name>Zn(2+)</name>
        <dbReference type="ChEBI" id="CHEBI:29105"/>
        <label>2</label>
    </ligand>
</feature>
<dbReference type="OrthoDB" id="9808195at2"/>
<keyword evidence="3" id="KW-0862">Zinc</keyword>
<dbReference type="SUPFAM" id="SSF53187">
    <property type="entry name" value="Zn-dependent exopeptidases"/>
    <property type="match status" value="1"/>
</dbReference>
<keyword evidence="3" id="KW-0479">Metal-binding</keyword>
<dbReference type="PANTHER" id="PTHR32494:SF5">
    <property type="entry name" value="ALLANTOATE AMIDOHYDROLASE"/>
    <property type="match status" value="1"/>
</dbReference>
<dbReference type="InterPro" id="IPR002933">
    <property type="entry name" value="Peptidase_M20"/>
</dbReference>
<dbReference type="InterPro" id="IPR010158">
    <property type="entry name" value="Amidase_Cbmase"/>
</dbReference>
<evidence type="ECO:0000256" key="4">
    <source>
        <dbReference type="PIRSR" id="PIRSR001235-2"/>
    </source>
</evidence>
<dbReference type="NCBIfam" id="TIGR01879">
    <property type="entry name" value="hydantase"/>
    <property type="match status" value="1"/>
</dbReference>
<keyword evidence="6" id="KW-1185">Reference proteome</keyword>
<gene>
    <name evidence="5" type="ORF">CEY15_06455</name>
</gene>
<dbReference type="RefSeq" id="WP_095717770.1">
    <property type="nucleotide sequence ID" value="NZ_NTGA01000012.1"/>
</dbReference>
<feature type="binding site" evidence="3">
    <location>
        <position position="83"/>
    </location>
    <ligand>
        <name>Zn(2+)</name>
        <dbReference type="ChEBI" id="CHEBI:29105"/>
        <label>1</label>
    </ligand>
</feature>
<dbReference type="AlphaFoldDB" id="A0A2A2WRL8"/>
<dbReference type="Gene3D" id="3.30.70.360">
    <property type="match status" value="1"/>
</dbReference>
<comment type="cofactor">
    <cofactor evidence="3">
        <name>Zn(2+)</name>
        <dbReference type="ChEBI" id="CHEBI:29105"/>
    </cofactor>
    <text evidence="3">Binds 2 Zn(2+) ions per subunit.</text>
</comment>
<dbReference type="NCBIfam" id="NF006770">
    <property type="entry name" value="PRK09290.1-4"/>
    <property type="match status" value="1"/>
</dbReference>
<comment type="similarity">
    <text evidence="1">Belongs to the peptidase M20 family.</text>
</comment>
<dbReference type="SUPFAM" id="SSF55031">
    <property type="entry name" value="Bacterial exopeptidase dimerisation domain"/>
    <property type="match status" value="1"/>
</dbReference>